<dbReference type="AlphaFoldDB" id="A0A9X2FFK0"/>
<organism evidence="1 2">
    <name type="scientific">Aeoliella straminimaris</name>
    <dbReference type="NCBI Taxonomy" id="2954799"/>
    <lineage>
        <taxon>Bacteria</taxon>
        <taxon>Pseudomonadati</taxon>
        <taxon>Planctomycetota</taxon>
        <taxon>Planctomycetia</taxon>
        <taxon>Pirellulales</taxon>
        <taxon>Lacipirellulaceae</taxon>
        <taxon>Aeoliella</taxon>
    </lineage>
</organism>
<dbReference type="EMBL" id="JAMXLR010000055">
    <property type="protein sequence ID" value="MCO6045379.1"/>
    <property type="molecule type" value="Genomic_DNA"/>
</dbReference>
<sequence>MLGIWDLARRMGWRPSLSSVELEERIRWLAEASLPTVRARLDNHLDTMQLSEARGYVRARARKAVAVQARHSAFATELLASQTMEHVVQHAIEHVTLRLTRELMTQPAAYIARRAA</sequence>
<comment type="caution">
    <text evidence="1">The sequence shown here is derived from an EMBL/GenBank/DDBJ whole genome shotgun (WGS) entry which is preliminary data.</text>
</comment>
<dbReference type="RefSeq" id="WP_252853494.1">
    <property type="nucleotide sequence ID" value="NZ_JAMXLR010000055.1"/>
</dbReference>
<reference evidence="1" key="1">
    <citation type="submission" date="2022-06" db="EMBL/GenBank/DDBJ databases">
        <title>Aeoliella straminimaris, a novel planctomycete from sediments.</title>
        <authorList>
            <person name="Vitorino I.R."/>
            <person name="Lage O.M."/>
        </authorList>
    </citation>
    <scope>NUCLEOTIDE SEQUENCE</scope>
    <source>
        <strain evidence="1">ICT_H6.2</strain>
    </source>
</reference>
<dbReference type="Proteomes" id="UP001155241">
    <property type="component" value="Unassembled WGS sequence"/>
</dbReference>
<keyword evidence="2" id="KW-1185">Reference proteome</keyword>
<gene>
    <name evidence="1" type="ORF">NG895_15830</name>
</gene>
<proteinExistence type="predicted"/>
<accession>A0A9X2FFK0</accession>
<evidence type="ECO:0000313" key="1">
    <source>
        <dbReference type="EMBL" id="MCO6045379.1"/>
    </source>
</evidence>
<evidence type="ECO:0000313" key="2">
    <source>
        <dbReference type="Proteomes" id="UP001155241"/>
    </source>
</evidence>
<protein>
    <submittedName>
        <fullName evidence="1">Uncharacterized protein</fullName>
    </submittedName>
</protein>
<name>A0A9X2FFK0_9BACT</name>